<gene>
    <name evidence="4" type="ORF">Celaphus_00010152</name>
</gene>
<dbReference type="Pfam" id="PF20929">
    <property type="entry name" value="PDCD10_N"/>
    <property type="match status" value="1"/>
</dbReference>
<dbReference type="OrthoDB" id="8693905at2759"/>
<dbReference type="InterPro" id="IPR046409">
    <property type="entry name" value="PDC10_dimerisation_sf"/>
</dbReference>
<comment type="subcellular location">
    <subcellularLocation>
        <location evidence="1">Cytoplasm</location>
    </subcellularLocation>
</comment>
<keyword evidence="2" id="KW-0963">Cytoplasm</keyword>
<accession>A0A212C071</accession>
<feature type="domain" description="Programmed cell death protein 10 dimerisation" evidence="3">
    <location>
        <begin position="104"/>
        <end position="158"/>
    </location>
</feature>
<dbReference type="AlphaFoldDB" id="A0A212C071"/>
<protein>
    <recommendedName>
        <fullName evidence="3">Programmed cell death protein 10 dimerisation domain-containing protein</fullName>
    </recommendedName>
</protein>
<evidence type="ECO:0000256" key="1">
    <source>
        <dbReference type="ARBA" id="ARBA00004496"/>
    </source>
</evidence>
<name>A0A212C071_CEREH</name>
<dbReference type="Proteomes" id="UP000242450">
    <property type="component" value="Chromosome X"/>
</dbReference>
<keyword evidence="5" id="KW-1185">Reference proteome</keyword>
<dbReference type="EMBL" id="MKHE01000034">
    <property type="protein sequence ID" value="OWJ99271.1"/>
    <property type="molecule type" value="Genomic_DNA"/>
</dbReference>
<reference evidence="4 5" key="1">
    <citation type="journal article" date="2018" name="Mol. Genet. Genomics">
        <title>The red deer Cervus elaphus genome CerEla1.0: sequencing, annotating, genes, and chromosomes.</title>
        <authorList>
            <person name="Bana N.A."/>
            <person name="Nyiri A."/>
            <person name="Nagy J."/>
            <person name="Frank K."/>
            <person name="Nagy T."/>
            <person name="Steger V."/>
            <person name="Schiller M."/>
            <person name="Lakatos P."/>
            <person name="Sugar L."/>
            <person name="Horn P."/>
            <person name="Barta E."/>
            <person name="Orosz L."/>
        </authorList>
    </citation>
    <scope>NUCLEOTIDE SEQUENCE [LARGE SCALE GENOMIC DNA]</scope>
    <source>
        <strain evidence="4">Hungarian</strain>
    </source>
</reference>
<organism evidence="4 5">
    <name type="scientific">Cervus elaphus hippelaphus</name>
    <name type="common">European red deer</name>
    <dbReference type="NCBI Taxonomy" id="46360"/>
    <lineage>
        <taxon>Eukaryota</taxon>
        <taxon>Metazoa</taxon>
        <taxon>Chordata</taxon>
        <taxon>Craniata</taxon>
        <taxon>Vertebrata</taxon>
        <taxon>Euteleostomi</taxon>
        <taxon>Mammalia</taxon>
        <taxon>Eutheria</taxon>
        <taxon>Laurasiatheria</taxon>
        <taxon>Artiodactyla</taxon>
        <taxon>Ruminantia</taxon>
        <taxon>Pecora</taxon>
        <taxon>Cervidae</taxon>
        <taxon>Cervinae</taxon>
        <taxon>Cervus</taxon>
    </lineage>
</organism>
<proteinExistence type="predicted"/>
<sequence length="174" mass="18765">MPGSSSADSDEKTPATTGCDGNLAIQVLVLCTGCLSLGFQTGSVTHLMYVPRGYITAQEKREPTLSSSQPAVDSSSQMHNGALQLSDLERNKMKDIPKRPFSQCLSMIISPLFAELKEKSQACGGNLGSIKELRGAIYLAEEACPGISDTMVAQLVQRLQRYSLNHTLPFMPLV</sequence>
<dbReference type="FunFam" id="1.10.12.70:FF:000002">
    <property type="entry name" value="Serine/threonine kinase 24"/>
    <property type="match status" value="1"/>
</dbReference>
<evidence type="ECO:0000259" key="3">
    <source>
        <dbReference type="Pfam" id="PF20929"/>
    </source>
</evidence>
<evidence type="ECO:0000256" key="2">
    <source>
        <dbReference type="ARBA" id="ARBA00022490"/>
    </source>
</evidence>
<dbReference type="Gene3D" id="1.10.12.70">
    <property type="match status" value="1"/>
</dbReference>
<evidence type="ECO:0000313" key="5">
    <source>
        <dbReference type="Proteomes" id="UP000242450"/>
    </source>
</evidence>
<evidence type="ECO:0000313" key="4">
    <source>
        <dbReference type="EMBL" id="OWJ99271.1"/>
    </source>
</evidence>
<dbReference type="InterPro" id="IPR048288">
    <property type="entry name" value="PDCD10_N"/>
</dbReference>
<dbReference type="GO" id="GO:0005737">
    <property type="term" value="C:cytoplasm"/>
    <property type="evidence" value="ECO:0007669"/>
    <property type="project" value="UniProtKB-SubCell"/>
</dbReference>
<comment type="caution">
    <text evidence="4">The sequence shown here is derived from an EMBL/GenBank/DDBJ whole genome shotgun (WGS) entry which is preliminary data.</text>
</comment>